<dbReference type="RefSeq" id="WP_018977718.1">
    <property type="nucleotide sequence ID" value="NZ_BMLN01000002.1"/>
</dbReference>
<protein>
    <submittedName>
        <fullName evidence="2">Uncharacterized protein</fullName>
    </submittedName>
</protein>
<comment type="caution">
    <text evidence="2">The sequence shown here is derived from an EMBL/GenBank/DDBJ whole genome shotgun (WGS) entry which is preliminary data.</text>
</comment>
<proteinExistence type="predicted"/>
<dbReference type="EMBL" id="BMLN01000002">
    <property type="protein sequence ID" value="GGN92951.1"/>
    <property type="molecule type" value="Genomic_DNA"/>
</dbReference>
<reference evidence="3" key="1">
    <citation type="journal article" date="2019" name="Int. J. Syst. Evol. Microbiol.">
        <title>The Global Catalogue of Microorganisms (GCM) 10K type strain sequencing project: providing services to taxonomists for standard genome sequencing and annotation.</title>
        <authorList>
            <consortium name="The Broad Institute Genomics Platform"/>
            <consortium name="The Broad Institute Genome Sequencing Center for Infectious Disease"/>
            <person name="Wu L."/>
            <person name="Ma J."/>
        </authorList>
    </citation>
    <scope>NUCLEOTIDE SEQUENCE [LARGE SCALE GENOMIC DNA]</scope>
    <source>
        <strain evidence="3">CGMCC 1.6964</strain>
    </source>
</reference>
<evidence type="ECO:0000313" key="2">
    <source>
        <dbReference type="EMBL" id="GGN92951.1"/>
    </source>
</evidence>
<accession>A0ABQ2KTM2</accession>
<evidence type="ECO:0000256" key="1">
    <source>
        <dbReference type="SAM" id="Coils"/>
    </source>
</evidence>
<organism evidence="2 3">
    <name type="scientific">Saccharibacillus kuerlensis</name>
    <dbReference type="NCBI Taxonomy" id="459527"/>
    <lineage>
        <taxon>Bacteria</taxon>
        <taxon>Bacillati</taxon>
        <taxon>Bacillota</taxon>
        <taxon>Bacilli</taxon>
        <taxon>Bacillales</taxon>
        <taxon>Paenibacillaceae</taxon>
        <taxon>Saccharibacillus</taxon>
    </lineage>
</organism>
<dbReference type="Proteomes" id="UP000606653">
    <property type="component" value="Unassembled WGS sequence"/>
</dbReference>
<keyword evidence="1" id="KW-0175">Coiled coil</keyword>
<keyword evidence="3" id="KW-1185">Reference proteome</keyword>
<sequence length="509" mass="59950">MKKITYSKFNRERLPAFQLGTIHFIEDEVKKVEKRPLTQEAEMHIDTMLQNTTLLNEIHSNVNVLVGEKKNRSLVYPYIEGISWDKHLFEQFKAGNLDGFHQTIKEYWNMLLGLQTGEETTFSADEKFQKVFGKKLEMGFERCLQPANIDLIFENIIIDESGTKNIIDCEWVFDFKIPIKFIFFRGVYSFWIKYQADLDSKVSLKELLAPYEITEANLVDFLEMEEKYFQNYVNGKDYLVGFHGNYMKPSYPVNHLYQTAMGQMFNVKLFYENNGQYDEDHCMVWTGIASGQVQTYSFQVSKEMLFSEMPLRLDPFDRSGFAKIKSLKIYNSCNEDRKLFFKESSFHNLFNYNEQVNIVQNNQEIFLFSIEEDPQLFLKPLHSLVNSLDSTFFIEIEMQVELVSSKFIEDLCVMYSDKIEKVEQQMRSATSEAEEKVKKLIALDKKLKEKTNKIEEKEKDLKEKQKEVEQLTAVLNTSRATLNQVLNSKSWKFTEPLRKLMSVFSKRKM</sequence>
<evidence type="ECO:0000313" key="3">
    <source>
        <dbReference type="Proteomes" id="UP000606653"/>
    </source>
</evidence>
<gene>
    <name evidence="2" type="ORF">GCM10010969_06000</name>
</gene>
<feature type="coiled-coil region" evidence="1">
    <location>
        <begin position="412"/>
        <end position="481"/>
    </location>
</feature>
<name>A0ABQ2KTM2_9BACL</name>